<dbReference type="EMBL" id="WSZK01000015">
    <property type="protein sequence ID" value="MWG34831.1"/>
    <property type="molecule type" value="Genomic_DNA"/>
</dbReference>
<accession>A0A6B0GLR6</accession>
<evidence type="ECO:0000313" key="3">
    <source>
        <dbReference type="Proteomes" id="UP000451471"/>
    </source>
</evidence>
<dbReference type="RefSeq" id="WP_158204469.1">
    <property type="nucleotide sequence ID" value="NZ_WSZK01000015.1"/>
</dbReference>
<evidence type="ECO:0000256" key="1">
    <source>
        <dbReference type="SAM" id="MobiDB-lite"/>
    </source>
</evidence>
<protein>
    <recommendedName>
        <fullName evidence="4">Phage portal protein</fullName>
    </recommendedName>
</protein>
<name>A0A6B0GLR6_9EURY</name>
<sequence>MRNPLSTLGEALFSAPQRSEVKTRNGGVYYQPGEVDTIPVPENIGEEIELYQETPLLAAAYTQFADDVVEPGARVTADSSKTEDWLNDDFLPNAGIVAGKSHQDFGEILHQSAVLHEAGGKVLTEHVKKDPSTSEPTITGFMLIPIESVAFQTRENRPILLEPDAEGEDVAMTKRNEAAAYLQYHETSPYGRLGKYTDKDVVKLSQNDVTDITRNPLPGQLMGLSATHPVKGRTVALKQKLQDNELAIQSKAHGIWSVAFGREVVEAGNETTIYEWDDDEQQDFLQNKIGREMGPGDIIGHDGEISFEKFEGEIADGLLDFLEFDIKYIVSALPTPLYAVGWESNINQFVTERQETRYDKQVRDLRRTLETAYTGALIDVAESHGYDTSGIQLHIEPEEDESPIRSMDDDVMQRFVDYTTGLKNVYGNKAHKHFDEERFVDLVAQLPEEALADEEENEPDVEPVPPLDEDNEQVQAQFGQQNQGQQAVADGGEAVDEDGDE</sequence>
<evidence type="ECO:0008006" key="4">
    <source>
        <dbReference type="Google" id="ProtNLM"/>
    </source>
</evidence>
<feature type="compositionally biased region" description="Low complexity" evidence="1">
    <location>
        <begin position="473"/>
        <end position="492"/>
    </location>
</feature>
<comment type="caution">
    <text evidence="2">The sequence shown here is derived from an EMBL/GenBank/DDBJ whole genome shotgun (WGS) entry which is preliminary data.</text>
</comment>
<dbReference type="AlphaFoldDB" id="A0A6B0GLR6"/>
<feature type="region of interest" description="Disordered" evidence="1">
    <location>
        <begin position="450"/>
        <end position="501"/>
    </location>
</feature>
<reference evidence="2 3" key="1">
    <citation type="submission" date="2019-12" db="EMBL/GenBank/DDBJ databases">
        <title>Halocatena pleomorpha gen. nov. sp. nov., an extremely halophilic archaeon of family Halobacteriaceae isolated from saltpan soil.</title>
        <authorList>
            <person name="Pal Y."/>
            <person name="Verma A."/>
            <person name="Krishnamurthi S."/>
            <person name="Kumar P."/>
        </authorList>
    </citation>
    <scope>NUCLEOTIDE SEQUENCE [LARGE SCALE GENOMIC DNA]</scope>
    <source>
        <strain evidence="2 3">JCM 16495</strain>
    </source>
</reference>
<organism evidence="2 3">
    <name type="scientific">Halomarina oriensis</name>
    <dbReference type="NCBI Taxonomy" id="671145"/>
    <lineage>
        <taxon>Archaea</taxon>
        <taxon>Methanobacteriati</taxon>
        <taxon>Methanobacteriota</taxon>
        <taxon>Stenosarchaea group</taxon>
        <taxon>Halobacteria</taxon>
        <taxon>Halobacteriales</taxon>
        <taxon>Natronomonadaceae</taxon>
        <taxon>Halomarina</taxon>
    </lineage>
</organism>
<proteinExistence type="predicted"/>
<evidence type="ECO:0000313" key="2">
    <source>
        <dbReference type="EMBL" id="MWG34831.1"/>
    </source>
</evidence>
<gene>
    <name evidence="2" type="ORF">GQS65_10055</name>
</gene>
<keyword evidence="3" id="KW-1185">Reference proteome</keyword>
<feature type="compositionally biased region" description="Acidic residues" evidence="1">
    <location>
        <begin position="450"/>
        <end position="472"/>
    </location>
</feature>
<dbReference type="Proteomes" id="UP000451471">
    <property type="component" value="Unassembled WGS sequence"/>
</dbReference>